<dbReference type="InterPro" id="IPR021782">
    <property type="entry name" value="DUF3347"/>
</dbReference>
<evidence type="ECO:0000259" key="2">
    <source>
        <dbReference type="Pfam" id="PF11827"/>
    </source>
</evidence>
<evidence type="ECO:0000313" key="4">
    <source>
        <dbReference type="Proteomes" id="UP000636010"/>
    </source>
</evidence>
<evidence type="ECO:0000313" key="3">
    <source>
        <dbReference type="EMBL" id="GGC56234.1"/>
    </source>
</evidence>
<comment type="caution">
    <text evidence="3">The sequence shown here is derived from an EMBL/GenBank/DDBJ whole genome shotgun (WGS) entry which is preliminary data.</text>
</comment>
<feature type="domain" description="DUF3347" evidence="2">
    <location>
        <begin position="54"/>
        <end position="129"/>
    </location>
</feature>
<gene>
    <name evidence="3" type="ORF">GCM10011506_47420</name>
</gene>
<reference evidence="4" key="1">
    <citation type="journal article" date="2019" name="Int. J. Syst. Evol. Microbiol.">
        <title>The Global Catalogue of Microorganisms (GCM) 10K type strain sequencing project: providing services to taxonomists for standard genome sequencing and annotation.</title>
        <authorList>
            <consortium name="The Broad Institute Genomics Platform"/>
            <consortium name="The Broad Institute Genome Sequencing Center for Infectious Disease"/>
            <person name="Wu L."/>
            <person name="Ma J."/>
        </authorList>
    </citation>
    <scope>NUCLEOTIDE SEQUENCE [LARGE SCALE GENOMIC DNA]</scope>
    <source>
        <strain evidence="4">CGMCC 1.10832</strain>
    </source>
</reference>
<keyword evidence="4" id="KW-1185">Reference proteome</keyword>
<name>A0ABQ1N7L0_9BACT</name>
<sequence>MKSVMRKKTVLIMALALVSFGAFAQHDHGNHDDKKEMGQKMDPMFKNKDLGVAYGHYIHLKEALVASQMNEAKKAAIKLEASLGEVDKGQAAKAEVTKVVSATALDDQRKAFASLSNEMTTLVKDGELSMGEVYLEYCPMANNNSGAYWLSNQKEIKNPYFGDKMLKCGSVKETIK</sequence>
<feature type="signal peptide" evidence="1">
    <location>
        <begin position="1"/>
        <end position="24"/>
    </location>
</feature>
<feature type="chain" id="PRO_5047202853" description="DUF3347 domain-containing protein" evidence="1">
    <location>
        <begin position="25"/>
        <end position="176"/>
    </location>
</feature>
<dbReference type="Pfam" id="PF11827">
    <property type="entry name" value="DUF3347"/>
    <property type="match status" value="1"/>
</dbReference>
<dbReference type="Proteomes" id="UP000636010">
    <property type="component" value="Unassembled WGS sequence"/>
</dbReference>
<protein>
    <recommendedName>
        <fullName evidence="2">DUF3347 domain-containing protein</fullName>
    </recommendedName>
</protein>
<accession>A0ABQ1N7L0</accession>
<evidence type="ECO:0000256" key="1">
    <source>
        <dbReference type="SAM" id="SignalP"/>
    </source>
</evidence>
<proteinExistence type="predicted"/>
<keyword evidence="1" id="KW-0732">Signal</keyword>
<organism evidence="3 4">
    <name type="scientific">Marivirga lumbricoides</name>
    <dbReference type="NCBI Taxonomy" id="1046115"/>
    <lineage>
        <taxon>Bacteria</taxon>
        <taxon>Pseudomonadati</taxon>
        <taxon>Bacteroidota</taxon>
        <taxon>Cytophagia</taxon>
        <taxon>Cytophagales</taxon>
        <taxon>Marivirgaceae</taxon>
        <taxon>Marivirga</taxon>
    </lineage>
</organism>
<dbReference type="EMBL" id="BMEC01000028">
    <property type="protein sequence ID" value="GGC56234.1"/>
    <property type="molecule type" value="Genomic_DNA"/>
</dbReference>